<dbReference type="Gene3D" id="2.60.40.10">
    <property type="entry name" value="Immunoglobulins"/>
    <property type="match status" value="1"/>
</dbReference>
<accession>A0A937A8S8</accession>
<evidence type="ECO:0000313" key="6">
    <source>
        <dbReference type="Proteomes" id="UP000642920"/>
    </source>
</evidence>
<dbReference type="InterPro" id="IPR011519">
    <property type="entry name" value="UnbV_ASPIC"/>
</dbReference>
<evidence type="ECO:0000259" key="2">
    <source>
        <dbReference type="Pfam" id="PF07593"/>
    </source>
</evidence>
<dbReference type="SUPFAM" id="SSF69318">
    <property type="entry name" value="Integrin alpha N-terminal domain"/>
    <property type="match status" value="1"/>
</dbReference>
<dbReference type="InterPro" id="IPR013783">
    <property type="entry name" value="Ig-like_fold"/>
</dbReference>
<dbReference type="PANTHER" id="PTHR16026">
    <property type="entry name" value="CARTILAGE ACIDIC PROTEIN 1"/>
    <property type="match status" value="1"/>
</dbReference>
<dbReference type="InterPro" id="IPR013517">
    <property type="entry name" value="FG-GAP"/>
</dbReference>
<evidence type="ECO:0000259" key="4">
    <source>
        <dbReference type="Pfam" id="PF24595"/>
    </source>
</evidence>
<comment type="caution">
    <text evidence="5">The sequence shown here is derived from an EMBL/GenBank/DDBJ whole genome shotgun (WGS) entry which is preliminary data.</text>
</comment>
<dbReference type="Gene3D" id="2.130.10.130">
    <property type="entry name" value="Integrin alpha, N-terminal"/>
    <property type="match status" value="2"/>
</dbReference>
<proteinExistence type="predicted"/>
<protein>
    <submittedName>
        <fullName evidence="5">VCBS repeat-containing protein</fullName>
    </submittedName>
</protein>
<feature type="domain" description="Secretion system C-terminal sorting" evidence="3">
    <location>
        <begin position="1455"/>
        <end position="1535"/>
    </location>
</feature>
<dbReference type="InterPro" id="IPR028994">
    <property type="entry name" value="Integrin_alpha_N"/>
</dbReference>
<gene>
    <name evidence="5" type="ORF">JKP34_10590</name>
</gene>
<dbReference type="EMBL" id="JAERQG010000002">
    <property type="protein sequence ID" value="MBL0765700.1"/>
    <property type="molecule type" value="Genomic_DNA"/>
</dbReference>
<dbReference type="PANTHER" id="PTHR16026:SF0">
    <property type="entry name" value="CARTILAGE ACIDIC PROTEIN 1"/>
    <property type="match status" value="1"/>
</dbReference>
<dbReference type="InterPro" id="IPR026444">
    <property type="entry name" value="Secre_tail"/>
</dbReference>
<sequence length="1536" mass="168684">MRKVLLSIIILFCTFFNLIAGGEPSTYFNIYVPPNNDAVRRDVALIVTAINDSTYFSINDDGADGDTDDTVSGWLMAGQSYILYIRDNGINDDARYASGGELKSDGDYFTIESSKLVYASMSTNSDWQHDFVASVNKKSVGSKFIIYSPATSFSNRDLNVFAYEDDTRVTISKISNSATNQTGYTDVDINNSQIVAQQTLDIGQDIIHFFTDGRDIMASGETFLIESNKDISVQYGALWTNARDGGGYVPSANGSSSGELFYFAVPYQAGGEQEIRIVSWDDDNDVVLERYVNGSWVEINNWNLNTYNPADWVGKQNGNVTYNTVFRVTCSIGKRVSVFEANWMETGSIGTSDMATMLSSANGTTSGTEFLAYIAPPGNEQNVVDPFTGNKIGQSLTHLYLFASTTQATVNVVDAKTQGQVFNKTFAVDAERYADVQITANEWKSIYNGTGTNSGSDRPYLFISSNQNIAVLNTNFNDNWMTYFGSSLPHAFKLSANETTNSAIPGDTLRLSSKIVIEGNSTLENANLTVKVGSGAVPVSSVLSNNTDGTSISGDISISDNNSIISFQDVPDIKATDDYEVVTELVLSTAYNNGELIEDNTVITVENILSGEIDNYQQESIITQGIQNNSSNASLLLMNDCSSELFDNTLTNSWNSVWLDYNNDGWDDLFLTDKNENSPNRLYKNESGSLTEVTSGQPVLNSLSKTVSAIAADINNDGWEDLFIVNATNANSSIYLSNNGIFSELENSGLSIHPEYFHGASFADFNNDGYVDLLVTNFFITKFHQLYKNNGDNTFTLITENEIAITSARSTAPVLADYDHDGLIDVFIPNGDSKPNSLFKNLGNFQFTAVTNEITTEAKNSVSAAWGDYDNDGDLDLFVGNASAQNNDFYVNNGDGSFTKLDITTITNNGGHSHGAKWVDLNNDTHLDLLVNNDQGRNFVYLNNGTGNFILKNDEIISADFGNAYGMAISDYNHDGMQDAFISTHGNEANKLFCGNSNDNHWIAFKLEGVISNASAIGAKLYLKAGGNWYYKELLPVSGFGSQSSLIQHFGLAENTVVDSLKVEWPSGITQHITTGLIVDATNVITEEAQVTLKLISFHDQNGNSVQDASEAGIENIRITVSNQTNYVVSGPNGETFVNLEAGNYDISLAPNDYWQLANSINQPLDGSEEFLTVYLPLEAKQLGNDVSINVVQTPWRRGFKNSTIVQVKNEGTTTAYPTDITLNYPDGVYIVDSERAYAEFGADYVFTVDSLAPGEIISFSLMDSVGLETVVGEFLAFEAHVYLETQDLNPANNSIYANIEIVGAIDPNDIVVSPRGEGTDGWVSADQWLTYTIRFQNVGSYYATHVFLESEIDEDLDINALELISSSHPVSVKLVGDSLKAAFYNIMLMDSSTNEVESHGYLQYRIKPTSRFNGGEPIYNQAAIIFDYEAPVITNKLRNTIKYDGNGSIGRLNVYPNPADNYCIINTDMDYIKYNEGEFLKSYSIKDIYGNEIRKGDFEPIKEATLQLENIPSGMYFIEAKELSGKRYVAKILIN</sequence>
<name>A0A937A8S8_9BACT</name>
<keyword evidence="6" id="KW-1185">Reference proteome</keyword>
<dbReference type="Pfam" id="PF13517">
    <property type="entry name" value="FG-GAP_3"/>
    <property type="match status" value="3"/>
</dbReference>
<dbReference type="InterPro" id="IPR055353">
    <property type="entry name" value="DUF7619"/>
</dbReference>
<dbReference type="Pfam" id="PF24595">
    <property type="entry name" value="DUF7619"/>
    <property type="match status" value="1"/>
</dbReference>
<evidence type="ECO:0000256" key="1">
    <source>
        <dbReference type="ARBA" id="ARBA00022729"/>
    </source>
</evidence>
<feature type="domain" description="DUF7619" evidence="4">
    <location>
        <begin position="1307"/>
        <end position="1441"/>
    </location>
</feature>
<keyword evidence="1" id="KW-0732">Signal</keyword>
<evidence type="ECO:0000313" key="5">
    <source>
        <dbReference type="EMBL" id="MBL0765700.1"/>
    </source>
</evidence>
<evidence type="ECO:0000259" key="3">
    <source>
        <dbReference type="Pfam" id="PF18962"/>
    </source>
</evidence>
<dbReference type="Proteomes" id="UP000642920">
    <property type="component" value="Unassembled WGS sequence"/>
</dbReference>
<feature type="domain" description="ASPIC/UnbV" evidence="2">
    <location>
        <begin position="1016"/>
        <end position="1075"/>
    </location>
</feature>
<dbReference type="Pfam" id="PF07593">
    <property type="entry name" value="UnbV_ASPIC"/>
    <property type="match status" value="1"/>
</dbReference>
<organism evidence="5 6">
    <name type="scientific">Marivirga atlantica</name>
    <dbReference type="NCBI Taxonomy" id="1548457"/>
    <lineage>
        <taxon>Bacteria</taxon>
        <taxon>Pseudomonadati</taxon>
        <taxon>Bacteroidota</taxon>
        <taxon>Cytophagia</taxon>
        <taxon>Cytophagales</taxon>
        <taxon>Marivirgaceae</taxon>
        <taxon>Marivirga</taxon>
    </lineage>
</organism>
<dbReference type="InterPro" id="IPR027039">
    <property type="entry name" value="Crtac1"/>
</dbReference>
<dbReference type="RefSeq" id="WP_201920835.1">
    <property type="nucleotide sequence ID" value="NZ_JAERQG010000002.1"/>
</dbReference>
<reference evidence="5" key="1">
    <citation type="submission" date="2021-01" db="EMBL/GenBank/DDBJ databases">
        <title>Marivirga sp. nov., isolated from intertidal surface sediments.</title>
        <authorList>
            <person name="Zhang M."/>
        </authorList>
    </citation>
    <scope>NUCLEOTIDE SEQUENCE</scope>
    <source>
        <strain evidence="5">SM1354</strain>
    </source>
</reference>
<dbReference type="Pfam" id="PF18962">
    <property type="entry name" value="Por_Secre_tail"/>
    <property type="match status" value="1"/>
</dbReference>